<dbReference type="Proteomes" id="UP000824120">
    <property type="component" value="Chromosome 3"/>
</dbReference>
<proteinExistence type="predicted"/>
<feature type="region of interest" description="Disordered" evidence="1">
    <location>
        <begin position="41"/>
        <end position="62"/>
    </location>
</feature>
<dbReference type="AlphaFoldDB" id="A0A9J6A3G1"/>
<comment type="caution">
    <text evidence="2">The sequence shown here is derived from an EMBL/GenBank/DDBJ whole genome shotgun (WGS) entry which is preliminary data.</text>
</comment>
<evidence type="ECO:0000313" key="3">
    <source>
        <dbReference type="Proteomes" id="UP000824120"/>
    </source>
</evidence>
<keyword evidence="3" id="KW-1185">Reference proteome</keyword>
<dbReference type="EMBL" id="JACXVP010000003">
    <property type="protein sequence ID" value="KAG5619073.1"/>
    <property type="molecule type" value="Genomic_DNA"/>
</dbReference>
<feature type="compositionally biased region" description="Acidic residues" evidence="1">
    <location>
        <begin position="48"/>
        <end position="62"/>
    </location>
</feature>
<evidence type="ECO:0000256" key="1">
    <source>
        <dbReference type="SAM" id="MobiDB-lite"/>
    </source>
</evidence>
<organism evidence="2 3">
    <name type="scientific">Solanum commersonii</name>
    <name type="common">Commerson's wild potato</name>
    <name type="synonym">Commerson's nightshade</name>
    <dbReference type="NCBI Taxonomy" id="4109"/>
    <lineage>
        <taxon>Eukaryota</taxon>
        <taxon>Viridiplantae</taxon>
        <taxon>Streptophyta</taxon>
        <taxon>Embryophyta</taxon>
        <taxon>Tracheophyta</taxon>
        <taxon>Spermatophyta</taxon>
        <taxon>Magnoliopsida</taxon>
        <taxon>eudicotyledons</taxon>
        <taxon>Gunneridae</taxon>
        <taxon>Pentapetalae</taxon>
        <taxon>asterids</taxon>
        <taxon>lamiids</taxon>
        <taxon>Solanales</taxon>
        <taxon>Solanaceae</taxon>
        <taxon>Solanoideae</taxon>
        <taxon>Solaneae</taxon>
        <taxon>Solanum</taxon>
    </lineage>
</organism>
<name>A0A9J6A3G1_SOLCO</name>
<accession>A0A9J6A3G1</accession>
<sequence>MMFFERETNHDDIGSSERLLDVVVRLSREDLPVVIIEVSSPAQHSEDVTMETSEEEDDIDDTNWDWMKADD</sequence>
<protein>
    <submittedName>
        <fullName evidence="2">Uncharacterized protein</fullName>
    </submittedName>
</protein>
<reference evidence="2 3" key="1">
    <citation type="submission" date="2020-09" db="EMBL/GenBank/DDBJ databases">
        <title>De no assembly of potato wild relative species, Solanum commersonii.</title>
        <authorList>
            <person name="Cho K."/>
        </authorList>
    </citation>
    <scope>NUCLEOTIDE SEQUENCE [LARGE SCALE GENOMIC DNA]</scope>
    <source>
        <strain evidence="2">LZ3.2</strain>
        <tissue evidence="2">Leaf</tissue>
    </source>
</reference>
<gene>
    <name evidence="2" type="ORF">H5410_018897</name>
</gene>
<evidence type="ECO:0000313" key="2">
    <source>
        <dbReference type="EMBL" id="KAG5619073.1"/>
    </source>
</evidence>